<proteinExistence type="predicted"/>
<feature type="repeat" description="TPR" evidence="1">
    <location>
        <begin position="166"/>
        <end position="199"/>
    </location>
</feature>
<dbReference type="EMBL" id="PXOQ01000015">
    <property type="protein sequence ID" value="PSG86566.1"/>
    <property type="molecule type" value="Genomic_DNA"/>
</dbReference>
<comment type="caution">
    <text evidence="2">The sequence shown here is derived from an EMBL/GenBank/DDBJ whole genome shotgun (WGS) entry which is preliminary data.</text>
</comment>
<evidence type="ECO:0000313" key="3">
    <source>
        <dbReference type="Proteomes" id="UP000238426"/>
    </source>
</evidence>
<name>A0A2T1N5Y2_9FLAO</name>
<protein>
    <submittedName>
        <fullName evidence="2">Uncharacterized protein</fullName>
    </submittedName>
</protein>
<dbReference type="SUPFAM" id="SSF48452">
    <property type="entry name" value="TPR-like"/>
    <property type="match status" value="1"/>
</dbReference>
<dbReference type="Pfam" id="PF13181">
    <property type="entry name" value="TPR_8"/>
    <property type="match status" value="1"/>
</dbReference>
<dbReference type="AlphaFoldDB" id="A0A2T1N5Y2"/>
<gene>
    <name evidence="2" type="ORF">C7H52_12855</name>
</gene>
<dbReference type="RefSeq" id="WP_106464304.1">
    <property type="nucleotide sequence ID" value="NZ_PXOQ01000015.1"/>
</dbReference>
<sequence length="286" mass="33374">MKNYIILLLITCSCIGFSQNDTIKLKKFNTKYFDAVDQYVLFPKTQNDETHVLGLIYIDEMAGFTFQYINDVIYNNENIKYKDSLNELTNIKTRLNTNTKDVYVLTEKEIKNLELEKNPSWLKIYKSNDEDVSYLTKIGYHYNHVGASHNAIPYLLKAYKLDKTHKNVCFELGFAYNATHQFEKAIPVIQVGLQQNPENHYLYKELGYAYLGKGDLDNAEITYLKGLKVSKDEAIKCEMAVNMAQGYFQTKNKPKFNKWAKIARENGSKSPNFIRYIDYFEKELNK</sequence>
<accession>A0A2T1N5Y2</accession>
<keyword evidence="3" id="KW-1185">Reference proteome</keyword>
<dbReference type="PROSITE" id="PS50005">
    <property type="entry name" value="TPR"/>
    <property type="match status" value="2"/>
</dbReference>
<dbReference type="Gene3D" id="1.25.40.10">
    <property type="entry name" value="Tetratricopeptide repeat domain"/>
    <property type="match status" value="1"/>
</dbReference>
<feature type="repeat" description="TPR" evidence="1">
    <location>
        <begin position="200"/>
        <end position="233"/>
    </location>
</feature>
<evidence type="ECO:0000256" key="1">
    <source>
        <dbReference type="PROSITE-ProRule" id="PRU00339"/>
    </source>
</evidence>
<dbReference type="InterPro" id="IPR011990">
    <property type="entry name" value="TPR-like_helical_dom_sf"/>
</dbReference>
<evidence type="ECO:0000313" key="2">
    <source>
        <dbReference type="EMBL" id="PSG86566.1"/>
    </source>
</evidence>
<keyword evidence="1" id="KW-0802">TPR repeat</keyword>
<dbReference type="OrthoDB" id="672063at2"/>
<dbReference type="Proteomes" id="UP000238426">
    <property type="component" value="Unassembled WGS sequence"/>
</dbReference>
<dbReference type="SMART" id="SM00028">
    <property type="entry name" value="TPR"/>
    <property type="match status" value="3"/>
</dbReference>
<organism evidence="2 3">
    <name type="scientific">Aurantibacter aestuarii</name>
    <dbReference type="NCBI Taxonomy" id="1266046"/>
    <lineage>
        <taxon>Bacteria</taxon>
        <taxon>Pseudomonadati</taxon>
        <taxon>Bacteroidota</taxon>
        <taxon>Flavobacteriia</taxon>
        <taxon>Flavobacteriales</taxon>
        <taxon>Flavobacteriaceae</taxon>
        <taxon>Aurantibacter</taxon>
    </lineage>
</organism>
<dbReference type="InterPro" id="IPR019734">
    <property type="entry name" value="TPR_rpt"/>
</dbReference>
<reference evidence="2 3" key="1">
    <citation type="submission" date="2018-03" db="EMBL/GenBank/DDBJ databases">
        <title>Mesoflavibacter sp. HG37 and Mesoflavibacter sp. HG96 sp.nov., two marine bacteria isolated from seawater of Western Pacific Ocean.</title>
        <authorList>
            <person name="Cheng H."/>
            <person name="Wu Y.-H."/>
            <person name="Guo L.-L."/>
            <person name="Xu X.-W."/>
        </authorList>
    </citation>
    <scope>NUCLEOTIDE SEQUENCE [LARGE SCALE GENOMIC DNA]</scope>
    <source>
        <strain evidence="2 3">KCTC 32269</strain>
    </source>
</reference>